<dbReference type="RefSeq" id="WP_115808644.1">
    <property type="nucleotide sequence ID" value="NZ_QREI01000002.1"/>
</dbReference>
<evidence type="ECO:0000256" key="3">
    <source>
        <dbReference type="ARBA" id="ARBA00022960"/>
    </source>
</evidence>
<sequence>MIEIITDKKEWSAQLAMVEHADFYHTYDYHHLSKNDEESPVLIKYTDGLTALVLPLLVRHIENSIYKDATSVYGYVGILKIHIEAKFNKADFHKELNDYFFKNNIIAVFSRLHPYLEESESILDGLGKITPLGKVVNIDLTEPIDLQRAKYNRRLKTYLNKSRRSCSVFEGNIEEHLETFMQLYANTMERIDADESYFFDTDYYYKLLTSKDINSKLMLCRHNKTQKIIAGAIFLKTGRIVQYHLSGVNEDYLELQPIKLIIDEMRIQATNKGYKYFNLGGGKGSKEDSLFNFKKRFSKNFKEFKIWQHIVDKRAYKTLSENHLGTQVESDEIHRGYFPAYRSPLQIISSFLFVIEGICLQI</sequence>
<dbReference type="SUPFAM" id="SSF55729">
    <property type="entry name" value="Acyl-CoA N-acyltransferases (Nat)"/>
    <property type="match status" value="1"/>
</dbReference>
<keyword evidence="5" id="KW-0012">Acyltransferase</keyword>
<dbReference type="PANTHER" id="PTHR36174">
    <property type="entry name" value="LIPID II:GLYCINE GLYCYLTRANSFERASE"/>
    <property type="match status" value="1"/>
</dbReference>
<dbReference type="GO" id="GO:0008360">
    <property type="term" value="P:regulation of cell shape"/>
    <property type="evidence" value="ECO:0007669"/>
    <property type="project" value="UniProtKB-KW"/>
</dbReference>
<dbReference type="EMBL" id="QREI01000002">
    <property type="protein sequence ID" value="REE25659.1"/>
    <property type="molecule type" value="Genomic_DNA"/>
</dbReference>
<keyword evidence="8" id="KW-1185">Reference proteome</keyword>
<keyword evidence="2" id="KW-0808">Transferase</keyword>
<proteinExistence type="inferred from homology"/>
<reference evidence="7 8" key="1">
    <citation type="submission" date="2018-07" db="EMBL/GenBank/DDBJ databases">
        <title>Genomic Encyclopedia of Type Strains, Phase III (KMG-III): the genomes of soil and plant-associated and newly described type strains.</title>
        <authorList>
            <person name="Whitman W."/>
        </authorList>
    </citation>
    <scope>NUCLEOTIDE SEQUENCE [LARGE SCALE GENOMIC DNA]</scope>
    <source>
        <strain evidence="7 8">CECT 7948</strain>
    </source>
</reference>
<evidence type="ECO:0000256" key="4">
    <source>
        <dbReference type="ARBA" id="ARBA00022984"/>
    </source>
</evidence>
<comment type="similarity">
    <text evidence="1">Belongs to the FemABX family.</text>
</comment>
<dbReference type="InterPro" id="IPR050644">
    <property type="entry name" value="PG_Glycine_Bridge_Synth"/>
</dbReference>
<keyword evidence="4" id="KW-0573">Peptidoglycan synthesis</keyword>
<dbReference type="InterPro" id="IPR003447">
    <property type="entry name" value="FEMABX"/>
</dbReference>
<evidence type="ECO:0000256" key="1">
    <source>
        <dbReference type="ARBA" id="ARBA00009943"/>
    </source>
</evidence>
<dbReference type="Gene3D" id="3.40.630.30">
    <property type="match status" value="1"/>
</dbReference>
<evidence type="ECO:0000313" key="7">
    <source>
        <dbReference type="EMBL" id="REE25659.1"/>
    </source>
</evidence>
<dbReference type="PANTHER" id="PTHR36174:SF1">
    <property type="entry name" value="LIPID II:GLYCINE GLYCYLTRANSFERASE"/>
    <property type="match status" value="1"/>
</dbReference>
<dbReference type="PROSITE" id="PS51191">
    <property type="entry name" value="FEMABX"/>
    <property type="match status" value="1"/>
</dbReference>
<dbReference type="GO" id="GO:0016755">
    <property type="term" value="F:aminoacyltransferase activity"/>
    <property type="evidence" value="ECO:0007669"/>
    <property type="project" value="InterPro"/>
</dbReference>
<evidence type="ECO:0000256" key="6">
    <source>
        <dbReference type="ARBA" id="ARBA00023316"/>
    </source>
</evidence>
<organism evidence="7 8">
    <name type="scientific">Winogradskyella pacifica</name>
    <dbReference type="NCBI Taxonomy" id="664642"/>
    <lineage>
        <taxon>Bacteria</taxon>
        <taxon>Pseudomonadati</taxon>
        <taxon>Bacteroidota</taxon>
        <taxon>Flavobacteriia</taxon>
        <taxon>Flavobacteriales</taxon>
        <taxon>Flavobacteriaceae</taxon>
        <taxon>Winogradskyella</taxon>
    </lineage>
</organism>
<keyword evidence="6" id="KW-0961">Cell wall biogenesis/degradation</keyword>
<dbReference type="AlphaFoldDB" id="A0A3D9N1Q1"/>
<evidence type="ECO:0000256" key="5">
    <source>
        <dbReference type="ARBA" id="ARBA00023315"/>
    </source>
</evidence>
<evidence type="ECO:0000313" key="8">
    <source>
        <dbReference type="Proteomes" id="UP000256919"/>
    </source>
</evidence>
<accession>A0A3D9N1Q1</accession>
<protein>
    <submittedName>
        <fullName evidence="7">FemAB family protein</fullName>
    </submittedName>
</protein>
<dbReference type="GO" id="GO:0009252">
    <property type="term" value="P:peptidoglycan biosynthetic process"/>
    <property type="evidence" value="ECO:0007669"/>
    <property type="project" value="UniProtKB-KW"/>
</dbReference>
<gene>
    <name evidence="7" type="ORF">DFQ09_102250</name>
</gene>
<dbReference type="OrthoDB" id="9785911at2"/>
<dbReference type="Proteomes" id="UP000256919">
    <property type="component" value="Unassembled WGS sequence"/>
</dbReference>
<dbReference type="GO" id="GO:0071555">
    <property type="term" value="P:cell wall organization"/>
    <property type="evidence" value="ECO:0007669"/>
    <property type="project" value="UniProtKB-KW"/>
</dbReference>
<comment type="caution">
    <text evidence="7">The sequence shown here is derived from an EMBL/GenBank/DDBJ whole genome shotgun (WGS) entry which is preliminary data.</text>
</comment>
<name>A0A3D9N1Q1_9FLAO</name>
<dbReference type="Pfam" id="PF02388">
    <property type="entry name" value="FemAB"/>
    <property type="match status" value="1"/>
</dbReference>
<dbReference type="InterPro" id="IPR016181">
    <property type="entry name" value="Acyl_CoA_acyltransferase"/>
</dbReference>
<keyword evidence="3" id="KW-0133">Cell shape</keyword>
<evidence type="ECO:0000256" key="2">
    <source>
        <dbReference type="ARBA" id="ARBA00022679"/>
    </source>
</evidence>